<feature type="region of interest" description="Disordered" evidence="1">
    <location>
        <begin position="168"/>
        <end position="204"/>
    </location>
</feature>
<feature type="region of interest" description="Disordered" evidence="1">
    <location>
        <begin position="94"/>
        <end position="117"/>
    </location>
</feature>
<comment type="caution">
    <text evidence="3">The sequence shown here is derived from an EMBL/GenBank/DDBJ whole genome shotgun (WGS) entry which is preliminary data.</text>
</comment>
<feature type="domain" description="Magnesium transporter MgtE intracellular" evidence="2">
    <location>
        <begin position="122"/>
        <end position="175"/>
    </location>
</feature>
<dbReference type="Pfam" id="PF03448">
    <property type="entry name" value="MgtE_N"/>
    <property type="match status" value="1"/>
</dbReference>
<keyword evidence="3" id="KW-0969">Cilium</keyword>
<dbReference type="RefSeq" id="WP_205002329.1">
    <property type="nucleotide sequence ID" value="NZ_JAFBER010000002.1"/>
</dbReference>
<evidence type="ECO:0000313" key="3">
    <source>
        <dbReference type="EMBL" id="MBM7644359.1"/>
    </source>
</evidence>
<evidence type="ECO:0000313" key="4">
    <source>
        <dbReference type="Proteomes" id="UP000808914"/>
    </source>
</evidence>
<keyword evidence="4" id="KW-1185">Reference proteome</keyword>
<dbReference type="Proteomes" id="UP000808914">
    <property type="component" value="Unassembled WGS sequence"/>
</dbReference>
<feature type="compositionally biased region" description="Basic and acidic residues" evidence="1">
    <location>
        <begin position="94"/>
        <end position="108"/>
    </location>
</feature>
<accession>A0ABS2PXZ5</accession>
<evidence type="ECO:0000259" key="2">
    <source>
        <dbReference type="Pfam" id="PF03448"/>
    </source>
</evidence>
<dbReference type="EMBL" id="JAFBER010000002">
    <property type="protein sequence ID" value="MBM7644359.1"/>
    <property type="molecule type" value="Genomic_DNA"/>
</dbReference>
<dbReference type="SUPFAM" id="SSF158791">
    <property type="entry name" value="MgtE N-terminal domain-like"/>
    <property type="match status" value="1"/>
</dbReference>
<gene>
    <name evidence="3" type="ORF">JOD45_000552</name>
</gene>
<keyword evidence="3" id="KW-0282">Flagellum</keyword>
<organism evidence="3 4">
    <name type="scientific">Scopulibacillus daqui</name>
    <dbReference type="NCBI Taxonomy" id="1469162"/>
    <lineage>
        <taxon>Bacteria</taxon>
        <taxon>Bacillati</taxon>
        <taxon>Bacillota</taxon>
        <taxon>Bacilli</taxon>
        <taxon>Bacillales</taxon>
        <taxon>Sporolactobacillaceae</taxon>
        <taxon>Scopulibacillus</taxon>
    </lineage>
</organism>
<evidence type="ECO:0000256" key="1">
    <source>
        <dbReference type="SAM" id="MobiDB-lite"/>
    </source>
</evidence>
<keyword evidence="3" id="KW-0966">Cell projection</keyword>
<sequence length="204" mass="22652">MEETKRKSKVLKVFLVAGFVLLLLTAAIIFLMKVSGFSFSDILPSSNEGSENQLTAEIESLKETVKKQKKTIKDLNDQNKEKSDKINQLENDLEQQKAEEKNQATDAKKQKKQQRANMIQQTYKNMDPEKAAAIFAEMKNPRAALYINMLDDKTKAAVLENLPAKKAASITPLLKAQQKPVQNNKGANGGNLDNSESSAPNEGE</sequence>
<dbReference type="InterPro" id="IPR006668">
    <property type="entry name" value="Mg_transptr_MgtE_intracell_dom"/>
</dbReference>
<proteinExistence type="predicted"/>
<reference evidence="3 4" key="1">
    <citation type="submission" date="2021-01" db="EMBL/GenBank/DDBJ databases">
        <title>Genomic Encyclopedia of Type Strains, Phase IV (KMG-IV): sequencing the most valuable type-strain genomes for metagenomic binning, comparative biology and taxonomic classification.</title>
        <authorList>
            <person name="Goeker M."/>
        </authorList>
    </citation>
    <scope>NUCLEOTIDE SEQUENCE [LARGE SCALE GENOMIC DNA]</scope>
    <source>
        <strain evidence="3 4">DSM 28236</strain>
    </source>
</reference>
<feature type="compositionally biased region" description="Polar residues" evidence="1">
    <location>
        <begin position="179"/>
        <end position="204"/>
    </location>
</feature>
<name>A0ABS2PXZ5_9BACL</name>
<protein>
    <submittedName>
        <fullName evidence="3">Flagellar motility protein MotE (MotC chaperone)</fullName>
    </submittedName>
</protein>